<dbReference type="GO" id="GO:0008270">
    <property type="term" value="F:zinc ion binding"/>
    <property type="evidence" value="ECO:0007669"/>
    <property type="project" value="UniProtKB-KW"/>
</dbReference>
<keyword evidence="2 4" id="KW-0863">Zinc-finger</keyword>
<name>A0AAD7QRP8_9ASCO</name>
<accession>A0AAD7QRP8</accession>
<dbReference type="PANTHER" id="PTHR23235:SF120">
    <property type="entry name" value="KRUPPEL-LIKE FACTOR 15"/>
    <property type="match status" value="1"/>
</dbReference>
<protein>
    <recommendedName>
        <fullName evidence="6">C2H2-type domain-containing protein</fullName>
    </recommendedName>
</protein>
<evidence type="ECO:0000313" key="8">
    <source>
        <dbReference type="Proteomes" id="UP001217417"/>
    </source>
</evidence>
<dbReference type="GO" id="GO:0000981">
    <property type="term" value="F:DNA-binding transcription factor activity, RNA polymerase II-specific"/>
    <property type="evidence" value="ECO:0007669"/>
    <property type="project" value="TreeGrafter"/>
</dbReference>
<dbReference type="SMART" id="SM00355">
    <property type="entry name" value="ZnF_C2H2"/>
    <property type="match status" value="2"/>
</dbReference>
<dbReference type="EMBL" id="JARPMG010000006">
    <property type="protein sequence ID" value="KAJ8099741.1"/>
    <property type="molecule type" value="Genomic_DNA"/>
</dbReference>
<evidence type="ECO:0000259" key="6">
    <source>
        <dbReference type="PROSITE" id="PS50157"/>
    </source>
</evidence>
<dbReference type="InterPro" id="IPR036236">
    <property type="entry name" value="Znf_C2H2_sf"/>
</dbReference>
<evidence type="ECO:0000256" key="4">
    <source>
        <dbReference type="PROSITE-ProRule" id="PRU00042"/>
    </source>
</evidence>
<feature type="domain" description="C2H2-type" evidence="6">
    <location>
        <begin position="342"/>
        <end position="369"/>
    </location>
</feature>
<comment type="caution">
    <text evidence="7">The sequence shown here is derived from an EMBL/GenBank/DDBJ whole genome shotgun (WGS) entry which is preliminary data.</text>
</comment>
<dbReference type="PROSITE" id="PS50157">
    <property type="entry name" value="ZINC_FINGER_C2H2_2"/>
    <property type="match status" value="2"/>
</dbReference>
<dbReference type="InterPro" id="IPR013087">
    <property type="entry name" value="Znf_C2H2_type"/>
</dbReference>
<feature type="region of interest" description="Disordered" evidence="5">
    <location>
        <begin position="19"/>
        <end position="55"/>
    </location>
</feature>
<keyword evidence="1" id="KW-0479">Metal-binding</keyword>
<feature type="compositionally biased region" description="Polar residues" evidence="5">
    <location>
        <begin position="230"/>
        <end position="241"/>
    </location>
</feature>
<proteinExistence type="predicted"/>
<dbReference type="Proteomes" id="UP001217417">
    <property type="component" value="Unassembled WGS sequence"/>
</dbReference>
<feature type="region of interest" description="Disordered" evidence="5">
    <location>
        <begin position="207"/>
        <end position="244"/>
    </location>
</feature>
<dbReference type="AlphaFoldDB" id="A0AAD7QRP8"/>
<dbReference type="PANTHER" id="PTHR23235">
    <property type="entry name" value="KRUEPPEL-LIKE TRANSCRIPTION FACTOR"/>
    <property type="match status" value="1"/>
</dbReference>
<organism evidence="7 8">
    <name type="scientific">Lipomyces tetrasporus</name>
    <dbReference type="NCBI Taxonomy" id="54092"/>
    <lineage>
        <taxon>Eukaryota</taxon>
        <taxon>Fungi</taxon>
        <taxon>Dikarya</taxon>
        <taxon>Ascomycota</taxon>
        <taxon>Saccharomycotina</taxon>
        <taxon>Lipomycetes</taxon>
        <taxon>Lipomycetales</taxon>
        <taxon>Lipomycetaceae</taxon>
        <taxon>Lipomyces</taxon>
    </lineage>
</organism>
<evidence type="ECO:0000256" key="3">
    <source>
        <dbReference type="ARBA" id="ARBA00022833"/>
    </source>
</evidence>
<dbReference type="GeneID" id="80879321"/>
<dbReference type="PROSITE" id="PS00028">
    <property type="entry name" value="ZINC_FINGER_C2H2_1"/>
    <property type="match status" value="2"/>
</dbReference>
<dbReference type="Pfam" id="PF00096">
    <property type="entry name" value="zf-C2H2"/>
    <property type="match status" value="1"/>
</dbReference>
<dbReference type="SUPFAM" id="SSF57667">
    <property type="entry name" value="beta-beta-alpha zinc fingers"/>
    <property type="match status" value="2"/>
</dbReference>
<dbReference type="RefSeq" id="XP_056043191.1">
    <property type="nucleotide sequence ID" value="XM_056184155.1"/>
</dbReference>
<sequence length="403" mass="45311">MSSATLRRRPRQQHRLQILGKQQQHYIPPQQLPPTLSPQLLYNSSPDLSMSGSESDRYYSSAAVDPEAMMMARIWSQPSSTGGEHVYEQVSVPPSSPPPQKYYESCNPSVFVPPETSFSSFFSGQDSNGSRYDAFSRPALQSYLPSSLPSQRPLSSTDLPSLEYSEYENDDYYVRDASRYELPLASSNMFPYQSDTLPAEEFQKAAPDLPALSPGSDYEADYQSDGLSPGLSSTEDTTDFSSPELAQGKTFSSLKPHRKVNWNTAWQPILTADPVTNAKFTINVEHLHDRESRLPTKTLDSYVDGPGPDGKYICRFNDCGKRFGRKYNIRTHIQTHLSDKPHLCTVCGSRFVRHHDLRRHAKTHEELKPFVCPCGKGFARQDALTRHRVRQICTGGLTSSELK</sequence>
<feature type="compositionally biased region" description="Polar residues" evidence="5">
    <location>
        <begin position="42"/>
        <end position="53"/>
    </location>
</feature>
<evidence type="ECO:0000256" key="2">
    <source>
        <dbReference type="ARBA" id="ARBA00022771"/>
    </source>
</evidence>
<reference evidence="7" key="1">
    <citation type="submission" date="2023-03" db="EMBL/GenBank/DDBJ databases">
        <title>Near-Complete genome sequence of Lipomyces tetrasporous NRRL Y-64009, an oleaginous yeast capable of growing on lignocellulosic hydrolysates.</title>
        <authorList>
            <consortium name="Lawrence Berkeley National Laboratory"/>
            <person name="Jagtap S.S."/>
            <person name="Liu J.-J."/>
            <person name="Walukiewicz H.E."/>
            <person name="Pangilinan J."/>
            <person name="Lipzen A."/>
            <person name="Ahrendt S."/>
            <person name="Koriabine M."/>
            <person name="Cobaugh K."/>
            <person name="Salamov A."/>
            <person name="Yoshinaga Y."/>
            <person name="Ng V."/>
            <person name="Daum C."/>
            <person name="Grigoriev I.V."/>
            <person name="Slininger P.J."/>
            <person name="Dien B.S."/>
            <person name="Jin Y.-S."/>
            <person name="Rao C.V."/>
        </authorList>
    </citation>
    <scope>NUCLEOTIDE SEQUENCE</scope>
    <source>
        <strain evidence="7">NRRL Y-64009</strain>
    </source>
</reference>
<evidence type="ECO:0000256" key="1">
    <source>
        <dbReference type="ARBA" id="ARBA00022723"/>
    </source>
</evidence>
<dbReference type="Gene3D" id="3.30.160.60">
    <property type="entry name" value="Classic Zinc Finger"/>
    <property type="match status" value="3"/>
</dbReference>
<feature type="domain" description="C2H2-type" evidence="6">
    <location>
        <begin position="312"/>
        <end position="341"/>
    </location>
</feature>
<evidence type="ECO:0000256" key="5">
    <source>
        <dbReference type="SAM" id="MobiDB-lite"/>
    </source>
</evidence>
<keyword evidence="3" id="KW-0862">Zinc</keyword>
<dbReference type="GO" id="GO:0000978">
    <property type="term" value="F:RNA polymerase II cis-regulatory region sequence-specific DNA binding"/>
    <property type="evidence" value="ECO:0007669"/>
    <property type="project" value="TreeGrafter"/>
</dbReference>
<keyword evidence="8" id="KW-1185">Reference proteome</keyword>
<gene>
    <name evidence="7" type="ORF">POJ06DRAFT_115935</name>
</gene>
<evidence type="ECO:0000313" key="7">
    <source>
        <dbReference type="EMBL" id="KAJ8099741.1"/>
    </source>
</evidence>